<feature type="region of interest" description="Disordered" evidence="2">
    <location>
        <begin position="209"/>
        <end position="229"/>
    </location>
</feature>
<accession>A0ABQ9FRW7</accession>
<keyword evidence="1" id="KW-0175">Coiled coil</keyword>
<proteinExistence type="predicted"/>
<gene>
    <name evidence="3" type="ORF">KUTeg_001590</name>
</gene>
<organism evidence="3 4">
    <name type="scientific">Tegillarca granosa</name>
    <name type="common">Malaysian cockle</name>
    <name type="synonym">Anadara granosa</name>
    <dbReference type="NCBI Taxonomy" id="220873"/>
    <lineage>
        <taxon>Eukaryota</taxon>
        <taxon>Metazoa</taxon>
        <taxon>Spiralia</taxon>
        <taxon>Lophotrochozoa</taxon>
        <taxon>Mollusca</taxon>
        <taxon>Bivalvia</taxon>
        <taxon>Autobranchia</taxon>
        <taxon>Pteriomorphia</taxon>
        <taxon>Arcoida</taxon>
        <taxon>Arcoidea</taxon>
        <taxon>Arcidae</taxon>
        <taxon>Tegillarca</taxon>
    </lineage>
</organism>
<name>A0ABQ9FRW7_TEGGR</name>
<feature type="coiled-coil region" evidence="1">
    <location>
        <begin position="42"/>
        <end position="76"/>
    </location>
</feature>
<evidence type="ECO:0000313" key="4">
    <source>
        <dbReference type="Proteomes" id="UP001217089"/>
    </source>
</evidence>
<sequence length="264" mass="31512">MAENNIYVVELKSYVSKLLGDSRKNGTTALTHALSGYKVRKLQMDNKELNKLKTNMIDLQEENNKLRGRIINMQSRSMRDNLIFSGLRESPDQVSGYENIGLVVKEFIREKLEIEEEIEFERRTNQKSARNLAGTEFGISEIQIKRRELYPVLRQAKEWKNKAVLVVDKLYINYKLYVDQECKEKTQGEIANVEDRYTISFVPDNRSYNRDRFSSSEQEHKKTERERVVRKRSRYKQYKEIYRRRGRRCRRYIYHYSGTADHNS</sequence>
<dbReference type="EMBL" id="JARBDR010000141">
    <property type="protein sequence ID" value="KAJ8320003.1"/>
    <property type="molecule type" value="Genomic_DNA"/>
</dbReference>
<evidence type="ECO:0000313" key="3">
    <source>
        <dbReference type="EMBL" id="KAJ8320003.1"/>
    </source>
</evidence>
<reference evidence="3 4" key="1">
    <citation type="submission" date="2022-12" db="EMBL/GenBank/DDBJ databases">
        <title>Chromosome-level genome of Tegillarca granosa.</title>
        <authorList>
            <person name="Kim J."/>
        </authorList>
    </citation>
    <scope>NUCLEOTIDE SEQUENCE [LARGE SCALE GENOMIC DNA]</scope>
    <source>
        <strain evidence="3">Teg-2019</strain>
        <tissue evidence="3">Adductor muscle</tissue>
    </source>
</reference>
<protein>
    <submittedName>
        <fullName evidence="3">Uncharacterized protein</fullName>
    </submittedName>
</protein>
<comment type="caution">
    <text evidence="3">The sequence shown here is derived from an EMBL/GenBank/DDBJ whole genome shotgun (WGS) entry which is preliminary data.</text>
</comment>
<dbReference type="Proteomes" id="UP001217089">
    <property type="component" value="Unassembled WGS sequence"/>
</dbReference>
<evidence type="ECO:0000256" key="2">
    <source>
        <dbReference type="SAM" id="MobiDB-lite"/>
    </source>
</evidence>
<feature type="compositionally biased region" description="Basic and acidic residues" evidence="2">
    <location>
        <begin position="209"/>
        <end position="227"/>
    </location>
</feature>
<keyword evidence="4" id="KW-1185">Reference proteome</keyword>
<evidence type="ECO:0000256" key="1">
    <source>
        <dbReference type="SAM" id="Coils"/>
    </source>
</evidence>